<keyword evidence="3" id="KW-0732">Signal</keyword>
<reference evidence="7 8" key="1">
    <citation type="journal article" date="2019" name="Int. J. Syst. Evol. Microbiol.">
        <title>The Global Catalogue of Microorganisms (GCM) 10K type strain sequencing project: providing services to taxonomists for standard genome sequencing and annotation.</title>
        <authorList>
            <consortium name="The Broad Institute Genomics Platform"/>
            <consortium name="The Broad Institute Genome Sequencing Center for Infectious Disease"/>
            <person name="Wu L."/>
            <person name="Ma J."/>
        </authorList>
    </citation>
    <scope>NUCLEOTIDE SEQUENCE [LARGE SCALE GENOMIC DNA]</scope>
    <source>
        <strain evidence="7 8">JCM 5067</strain>
    </source>
</reference>
<feature type="compositionally biased region" description="Low complexity" evidence="5">
    <location>
        <begin position="62"/>
        <end position="85"/>
    </location>
</feature>
<evidence type="ECO:0000256" key="4">
    <source>
        <dbReference type="ARBA" id="ARBA00023088"/>
    </source>
</evidence>
<evidence type="ECO:0000256" key="1">
    <source>
        <dbReference type="ARBA" id="ARBA00022512"/>
    </source>
</evidence>
<feature type="region of interest" description="Disordered" evidence="5">
    <location>
        <begin position="48"/>
        <end position="143"/>
    </location>
</feature>
<name>A0ABN1FSN1_9ACTN</name>
<evidence type="ECO:0000256" key="5">
    <source>
        <dbReference type="SAM" id="MobiDB-lite"/>
    </source>
</evidence>
<feature type="region of interest" description="Disordered" evidence="5">
    <location>
        <begin position="1"/>
        <end position="22"/>
    </location>
</feature>
<protein>
    <recommendedName>
        <fullName evidence="6">Gram-positive cocci surface proteins LPxTG domain-containing protein</fullName>
    </recommendedName>
</protein>
<gene>
    <name evidence="7" type="ORF">GCM10010394_28260</name>
</gene>
<dbReference type="Proteomes" id="UP001500668">
    <property type="component" value="Unassembled WGS sequence"/>
</dbReference>
<comment type="caution">
    <text evidence="7">The sequence shown here is derived from an EMBL/GenBank/DDBJ whole genome shotgun (WGS) entry which is preliminary data.</text>
</comment>
<evidence type="ECO:0000313" key="7">
    <source>
        <dbReference type="EMBL" id="GAA0597034.1"/>
    </source>
</evidence>
<feature type="domain" description="Gram-positive cocci surface proteins LPxTG" evidence="6">
    <location>
        <begin position="134"/>
        <end position="170"/>
    </location>
</feature>
<evidence type="ECO:0000256" key="2">
    <source>
        <dbReference type="ARBA" id="ARBA00022525"/>
    </source>
</evidence>
<dbReference type="NCBIfam" id="TIGR01167">
    <property type="entry name" value="LPXTG_anchor"/>
    <property type="match status" value="1"/>
</dbReference>
<evidence type="ECO:0000313" key="8">
    <source>
        <dbReference type="Proteomes" id="UP001500668"/>
    </source>
</evidence>
<keyword evidence="2" id="KW-0964">Secreted</keyword>
<keyword evidence="4" id="KW-0572">Peptidoglycan-anchor</keyword>
<evidence type="ECO:0000259" key="6">
    <source>
        <dbReference type="PROSITE" id="PS50847"/>
    </source>
</evidence>
<accession>A0ABN1FSN1</accession>
<evidence type="ECO:0000256" key="3">
    <source>
        <dbReference type="ARBA" id="ARBA00022729"/>
    </source>
</evidence>
<sequence>MKGAVRRRSADLEMSYVNTTKHPRRALVRGAAATGLLAALALPALAGTAHADGGTQPRHLASTEPSAAPSAAPARPAPAKTPAHPGEQPSAAPGKPGERAKPAPGTPPAKAPSEARSEGAPSAAPAPSTRQDELAHTGSPKTNTALAAGAGALIAAGAGTVYSVRRRQNH</sequence>
<dbReference type="InterPro" id="IPR006311">
    <property type="entry name" value="TAT_signal"/>
</dbReference>
<organism evidence="7 8">
    <name type="scientific">Streptomyces crystallinus</name>
    <dbReference type="NCBI Taxonomy" id="68191"/>
    <lineage>
        <taxon>Bacteria</taxon>
        <taxon>Bacillati</taxon>
        <taxon>Actinomycetota</taxon>
        <taxon>Actinomycetes</taxon>
        <taxon>Kitasatosporales</taxon>
        <taxon>Streptomycetaceae</taxon>
        <taxon>Streptomyces</taxon>
    </lineage>
</organism>
<dbReference type="EMBL" id="BAAACA010000014">
    <property type="protein sequence ID" value="GAA0597034.1"/>
    <property type="molecule type" value="Genomic_DNA"/>
</dbReference>
<keyword evidence="8" id="KW-1185">Reference proteome</keyword>
<dbReference type="PROSITE" id="PS50847">
    <property type="entry name" value="GRAM_POS_ANCHORING"/>
    <property type="match status" value="1"/>
</dbReference>
<feature type="compositionally biased region" description="Low complexity" evidence="5">
    <location>
        <begin position="111"/>
        <end position="128"/>
    </location>
</feature>
<dbReference type="InterPro" id="IPR019931">
    <property type="entry name" value="LPXTG_anchor"/>
</dbReference>
<proteinExistence type="predicted"/>
<dbReference type="PROSITE" id="PS51318">
    <property type="entry name" value="TAT"/>
    <property type="match status" value="1"/>
</dbReference>
<keyword evidence="1" id="KW-0134">Cell wall</keyword>